<dbReference type="HAMAP" id="MF_01924">
    <property type="entry name" value="A_A_dipeptidase"/>
    <property type="match status" value="1"/>
</dbReference>
<keyword evidence="3 9" id="KW-0479">Metal-binding</keyword>
<dbReference type="Proteomes" id="UP001499843">
    <property type="component" value="Unassembled WGS sequence"/>
</dbReference>
<reference evidence="11 12" key="1">
    <citation type="journal article" date="2019" name="Int. J. Syst. Evol. Microbiol.">
        <title>The Global Catalogue of Microorganisms (GCM) 10K type strain sequencing project: providing services to taxonomists for standard genome sequencing and annotation.</title>
        <authorList>
            <consortium name="The Broad Institute Genomics Platform"/>
            <consortium name="The Broad Institute Genome Sequencing Center for Infectious Disease"/>
            <person name="Wu L."/>
            <person name="Ma J."/>
        </authorList>
    </citation>
    <scope>NUCLEOTIDE SEQUENCE [LARGE SCALE GENOMIC DNA]</scope>
    <source>
        <strain evidence="11 12">JCM 16114</strain>
    </source>
</reference>
<keyword evidence="7 9" id="KW-0482">Metalloprotease</keyword>
<keyword evidence="5 9" id="KW-0862">Zinc</keyword>
<comment type="cofactor">
    <cofactor evidence="9">
        <name>Zn(2+)</name>
        <dbReference type="ChEBI" id="CHEBI:29105"/>
    </cofactor>
    <text evidence="9">Binds 1 zinc ion per subunit.</text>
</comment>
<feature type="binding site" evidence="9">
    <location>
        <position position="194"/>
    </location>
    <ligand>
        <name>Zn(2+)</name>
        <dbReference type="ChEBI" id="CHEBI:29105"/>
        <note>catalytic</note>
    </ligand>
</feature>
<evidence type="ECO:0000256" key="1">
    <source>
        <dbReference type="ARBA" id="ARBA00001362"/>
    </source>
</evidence>
<dbReference type="EMBL" id="BAAAQX010000010">
    <property type="protein sequence ID" value="GAA2208855.1"/>
    <property type="molecule type" value="Genomic_DNA"/>
</dbReference>
<keyword evidence="4 9" id="KW-0378">Hydrolase</keyword>
<dbReference type="Pfam" id="PF01427">
    <property type="entry name" value="Peptidase_M15"/>
    <property type="match status" value="1"/>
</dbReference>
<dbReference type="InterPro" id="IPR000755">
    <property type="entry name" value="A_A_dipeptidase"/>
</dbReference>
<evidence type="ECO:0000256" key="2">
    <source>
        <dbReference type="ARBA" id="ARBA00022670"/>
    </source>
</evidence>
<evidence type="ECO:0000256" key="7">
    <source>
        <dbReference type="ARBA" id="ARBA00023049"/>
    </source>
</evidence>
<dbReference type="PIRSF" id="PIRSF026671">
    <property type="entry name" value="AA_dipeptidase"/>
    <property type="match status" value="1"/>
</dbReference>
<dbReference type="SUPFAM" id="SSF55166">
    <property type="entry name" value="Hedgehog/DD-peptidase"/>
    <property type="match status" value="1"/>
</dbReference>
<dbReference type="Gene3D" id="3.30.1380.10">
    <property type="match status" value="1"/>
</dbReference>
<evidence type="ECO:0000256" key="3">
    <source>
        <dbReference type="ARBA" id="ARBA00022723"/>
    </source>
</evidence>
<evidence type="ECO:0000256" key="4">
    <source>
        <dbReference type="ARBA" id="ARBA00022801"/>
    </source>
</evidence>
<comment type="similarity">
    <text evidence="9 10">Belongs to the peptidase M15D family.</text>
</comment>
<dbReference type="InterPro" id="IPR009045">
    <property type="entry name" value="Zn_M74/Hedgehog-like"/>
</dbReference>
<proteinExistence type="inferred from homology"/>
<comment type="catalytic activity">
    <reaction evidence="1 9 10">
        <text>D-alanyl-D-alanine + H2O = 2 D-alanine</text>
        <dbReference type="Rhea" id="RHEA:20661"/>
        <dbReference type="ChEBI" id="CHEBI:15377"/>
        <dbReference type="ChEBI" id="CHEBI:57416"/>
        <dbReference type="ChEBI" id="CHEBI:57822"/>
        <dbReference type="EC" id="3.4.13.22"/>
    </reaction>
</comment>
<dbReference type="PANTHER" id="PTHR43126:SF2">
    <property type="entry name" value="D-ALANYL-D-ALANINE DIPEPTIDASE"/>
    <property type="match status" value="1"/>
</dbReference>
<comment type="function">
    <text evidence="9 10">Catalyzes hydrolysis of the D-alanyl-D-alanine dipeptide.</text>
</comment>
<feature type="binding site" evidence="9">
    <location>
        <position position="123"/>
    </location>
    <ligand>
        <name>Zn(2+)</name>
        <dbReference type="ChEBI" id="CHEBI:29105"/>
        <note>catalytic</note>
    </ligand>
</feature>
<dbReference type="CDD" id="cd14843">
    <property type="entry name" value="D-Ala-D-Ala_dipeptidase_like"/>
    <property type="match status" value="1"/>
</dbReference>
<evidence type="ECO:0000313" key="12">
    <source>
        <dbReference type="Proteomes" id="UP001499843"/>
    </source>
</evidence>
<keyword evidence="8 10" id="KW-0961">Cell wall biogenesis/degradation</keyword>
<keyword evidence="6 9" id="KW-0224">Dipeptidase</keyword>
<accession>A0ABN3CHX5</accession>
<evidence type="ECO:0000256" key="8">
    <source>
        <dbReference type="ARBA" id="ARBA00023316"/>
    </source>
</evidence>
<gene>
    <name evidence="11" type="ORF">GCM10009850_043130</name>
</gene>
<evidence type="ECO:0000256" key="9">
    <source>
        <dbReference type="HAMAP-Rule" id="MF_01924"/>
    </source>
</evidence>
<sequence length="231" mass="25203">MTAEPIVLMSDRRLLAIPVIECGEPLFDLHKVPALALDARQADPAGAYARLRIGLVDRLLSAQELLPARHRLLIVEGYRPLSLQRHYFTRYAAELRDANPSWSEEHLHVQASRSLAPPEVAPHVCGAAVDLTLIDATGAELDMGTPVNAGPEESGGACYTHHPAISSQTRANRRLLAQAMSAAGFINYPTEWWHWSYGDRYWALATGAPAALYGPLDWHGSAEDGTPGRPS</sequence>
<feature type="binding site" evidence="9">
    <location>
        <position position="130"/>
    </location>
    <ligand>
        <name>Zn(2+)</name>
        <dbReference type="ChEBI" id="CHEBI:29105"/>
        <note>catalytic</note>
    </ligand>
</feature>
<feature type="active site" description="Proton donor/acceptor" evidence="9">
    <location>
        <position position="191"/>
    </location>
</feature>
<comment type="caution">
    <text evidence="11">The sequence shown here is derived from an EMBL/GenBank/DDBJ whole genome shotgun (WGS) entry which is preliminary data.</text>
</comment>
<evidence type="ECO:0000256" key="10">
    <source>
        <dbReference type="PIRNR" id="PIRNR026671"/>
    </source>
</evidence>
<organism evidence="11 12">
    <name type="scientific">Nonomuraea monospora</name>
    <dbReference type="NCBI Taxonomy" id="568818"/>
    <lineage>
        <taxon>Bacteria</taxon>
        <taxon>Bacillati</taxon>
        <taxon>Actinomycetota</taxon>
        <taxon>Actinomycetes</taxon>
        <taxon>Streptosporangiales</taxon>
        <taxon>Streptosporangiaceae</taxon>
        <taxon>Nonomuraea</taxon>
    </lineage>
</organism>
<evidence type="ECO:0000313" key="11">
    <source>
        <dbReference type="EMBL" id="GAA2208855.1"/>
    </source>
</evidence>
<name>A0ABN3CHX5_9ACTN</name>
<keyword evidence="12" id="KW-1185">Reference proteome</keyword>
<evidence type="ECO:0000256" key="5">
    <source>
        <dbReference type="ARBA" id="ARBA00022833"/>
    </source>
</evidence>
<feature type="site" description="Transition state stabilizer" evidence="9">
    <location>
        <position position="79"/>
    </location>
</feature>
<protein>
    <recommendedName>
        <fullName evidence="9 10">D-alanyl-D-alanine dipeptidase</fullName>
        <shortName evidence="9 10">D-Ala-D-Ala dipeptidase</shortName>
        <ecNumber evidence="9 10">3.4.13.22</ecNumber>
    </recommendedName>
</protein>
<evidence type="ECO:0000256" key="6">
    <source>
        <dbReference type="ARBA" id="ARBA00022997"/>
    </source>
</evidence>
<dbReference type="EC" id="3.4.13.22" evidence="9 10"/>
<keyword evidence="2 9" id="KW-0645">Protease</keyword>
<dbReference type="PANTHER" id="PTHR43126">
    <property type="entry name" value="D-ALANYL-D-ALANINE DIPEPTIDASE"/>
    <property type="match status" value="1"/>
</dbReference>
<dbReference type="RefSeq" id="WP_344477377.1">
    <property type="nucleotide sequence ID" value="NZ_BAAAQX010000010.1"/>
</dbReference>